<feature type="compositionally biased region" description="Polar residues" evidence="1">
    <location>
        <begin position="59"/>
        <end position="72"/>
    </location>
</feature>
<gene>
    <name evidence="3" type="ORF">ALECFALPRED_005533</name>
</gene>
<proteinExistence type="predicted"/>
<evidence type="ECO:0008006" key="5">
    <source>
        <dbReference type="Google" id="ProtNLM"/>
    </source>
</evidence>
<keyword evidence="2" id="KW-1133">Transmembrane helix</keyword>
<keyword evidence="2" id="KW-0812">Transmembrane</keyword>
<feature type="region of interest" description="Disordered" evidence="1">
    <location>
        <begin position="59"/>
        <end position="155"/>
    </location>
</feature>
<evidence type="ECO:0000313" key="4">
    <source>
        <dbReference type="Proteomes" id="UP000664203"/>
    </source>
</evidence>
<feature type="region of interest" description="Disordered" evidence="1">
    <location>
        <begin position="196"/>
        <end position="234"/>
    </location>
</feature>
<protein>
    <recommendedName>
        <fullName evidence="5">Mid2 domain-containing protein</fullName>
    </recommendedName>
</protein>
<keyword evidence="4" id="KW-1185">Reference proteome</keyword>
<dbReference type="Proteomes" id="UP000664203">
    <property type="component" value="Unassembled WGS sequence"/>
</dbReference>
<name>A0A8H3G1U5_9LECA</name>
<feature type="compositionally biased region" description="Pro residues" evidence="1">
    <location>
        <begin position="136"/>
        <end position="149"/>
    </location>
</feature>
<organism evidence="3 4">
    <name type="scientific">Alectoria fallacina</name>
    <dbReference type="NCBI Taxonomy" id="1903189"/>
    <lineage>
        <taxon>Eukaryota</taxon>
        <taxon>Fungi</taxon>
        <taxon>Dikarya</taxon>
        <taxon>Ascomycota</taxon>
        <taxon>Pezizomycotina</taxon>
        <taxon>Lecanoromycetes</taxon>
        <taxon>OSLEUM clade</taxon>
        <taxon>Lecanoromycetidae</taxon>
        <taxon>Lecanorales</taxon>
        <taxon>Lecanorineae</taxon>
        <taxon>Parmeliaceae</taxon>
        <taxon>Alectoria</taxon>
    </lineage>
</organism>
<accession>A0A8H3G1U5</accession>
<evidence type="ECO:0000256" key="2">
    <source>
        <dbReference type="SAM" id="Phobius"/>
    </source>
</evidence>
<reference evidence="3" key="1">
    <citation type="submission" date="2021-03" db="EMBL/GenBank/DDBJ databases">
        <authorList>
            <person name="Tagirdzhanova G."/>
        </authorList>
    </citation>
    <scope>NUCLEOTIDE SEQUENCE</scope>
</reference>
<dbReference type="EMBL" id="CAJPDR010000350">
    <property type="protein sequence ID" value="CAF9933239.1"/>
    <property type="molecule type" value="Genomic_DNA"/>
</dbReference>
<sequence length="234" mass="24242">MLTSVSATGSALVPLDDGNTWVCHFQLSDLRTSSTTPPTFISNDFNIVLNNGQKPVLWTNSQDGGDTTVSRLTSNPSTTFPTMPTSSTSKASTSAIRSSTTTSSAITAHIPLSSPASTPITAPTSPSTTTSSSAVIPPPTQPPASPPPSSTTSGLSKSQKVAITVGATMGALLLLIIAIAVLFFRRTRRSARNAVVYRSGPGNGSESKEVSGSEAPRERWKGVEIPSAGKEGYF</sequence>
<evidence type="ECO:0000313" key="3">
    <source>
        <dbReference type="EMBL" id="CAF9933239.1"/>
    </source>
</evidence>
<comment type="caution">
    <text evidence="3">The sequence shown here is derived from an EMBL/GenBank/DDBJ whole genome shotgun (WGS) entry which is preliminary data.</text>
</comment>
<keyword evidence="2" id="KW-0472">Membrane</keyword>
<evidence type="ECO:0000256" key="1">
    <source>
        <dbReference type="SAM" id="MobiDB-lite"/>
    </source>
</evidence>
<feature type="compositionally biased region" description="Basic and acidic residues" evidence="1">
    <location>
        <begin position="206"/>
        <end position="222"/>
    </location>
</feature>
<feature type="compositionally biased region" description="Low complexity" evidence="1">
    <location>
        <begin position="73"/>
        <end position="135"/>
    </location>
</feature>
<dbReference type="AlphaFoldDB" id="A0A8H3G1U5"/>
<feature type="transmembrane region" description="Helical" evidence="2">
    <location>
        <begin position="161"/>
        <end position="184"/>
    </location>
</feature>